<dbReference type="AlphaFoldDB" id="A0AAW9QLQ1"/>
<comment type="caution">
    <text evidence="1">The sequence shown here is derived from an EMBL/GenBank/DDBJ whole genome shotgun (WGS) entry which is preliminary data.</text>
</comment>
<dbReference type="EMBL" id="JBAFSM010000022">
    <property type="protein sequence ID" value="MEG3438013.1"/>
    <property type="molecule type" value="Genomic_DNA"/>
</dbReference>
<dbReference type="Proteomes" id="UP001328733">
    <property type="component" value="Unassembled WGS sequence"/>
</dbReference>
<accession>A0AAW9QLQ1</accession>
<keyword evidence="2" id="KW-1185">Reference proteome</keyword>
<dbReference type="RefSeq" id="WP_332865497.1">
    <property type="nucleotide sequence ID" value="NZ_JBAFSM010000022.1"/>
</dbReference>
<evidence type="ECO:0000313" key="1">
    <source>
        <dbReference type="EMBL" id="MEG3438013.1"/>
    </source>
</evidence>
<sequence length="93" mass="10773">MVIVSLVLSILNASIADIAKILVFIRFRSFFRKPVSLESKDEVSRDLSYNLTIERSSGYREKVSESIDRRKYRSTSRPGERSNLRAGRQFFLV</sequence>
<evidence type="ECO:0000313" key="2">
    <source>
        <dbReference type="Proteomes" id="UP001328733"/>
    </source>
</evidence>
<name>A0AAW9QLQ1_9CHRO</name>
<reference evidence="1 2" key="1">
    <citation type="submission" date="2024-01" db="EMBL/GenBank/DDBJ databases">
        <title>Genomic insights into the taxonomy and metabolism of the cyanobacterium Pannus brasiliensis CCIBt3594.</title>
        <authorList>
            <person name="Machado M."/>
            <person name="Botero N.B."/>
            <person name="Andreote A.P.D."/>
            <person name="Feitosa A.M.T."/>
            <person name="Popin R."/>
            <person name="Sivonen K."/>
            <person name="Fiore M.F."/>
        </authorList>
    </citation>
    <scope>NUCLEOTIDE SEQUENCE [LARGE SCALE GENOMIC DNA]</scope>
    <source>
        <strain evidence="1 2">CCIBt3594</strain>
    </source>
</reference>
<protein>
    <submittedName>
        <fullName evidence="1">Uncharacterized protein</fullName>
    </submittedName>
</protein>
<proteinExistence type="predicted"/>
<organism evidence="1 2">
    <name type="scientific">Pannus brasiliensis CCIBt3594</name>
    <dbReference type="NCBI Taxonomy" id="1427578"/>
    <lineage>
        <taxon>Bacteria</taxon>
        <taxon>Bacillati</taxon>
        <taxon>Cyanobacteriota</taxon>
        <taxon>Cyanophyceae</taxon>
        <taxon>Oscillatoriophycideae</taxon>
        <taxon>Chroococcales</taxon>
        <taxon>Microcystaceae</taxon>
        <taxon>Pannus</taxon>
    </lineage>
</organism>
<gene>
    <name evidence="1" type="ORF">V0288_12870</name>
</gene>